<dbReference type="AlphaFoldDB" id="A0A674PD98"/>
<protein>
    <recommendedName>
        <fullName evidence="1">RL domain-containing protein</fullName>
    </recommendedName>
</protein>
<reference evidence="2" key="3">
    <citation type="submission" date="2025-09" db="UniProtKB">
        <authorList>
            <consortium name="Ensembl"/>
        </authorList>
    </citation>
    <scope>IDENTIFICATION</scope>
</reference>
<reference evidence="2" key="2">
    <citation type="submission" date="2025-08" db="UniProtKB">
        <authorList>
            <consortium name="Ensembl"/>
        </authorList>
    </citation>
    <scope>IDENTIFICATION</scope>
</reference>
<dbReference type="InterPro" id="IPR041252">
    <property type="entry name" value="RL"/>
</dbReference>
<organism evidence="2 3">
    <name type="scientific">Takifugu rubripes</name>
    <name type="common">Japanese pufferfish</name>
    <name type="synonym">Fugu rubripes</name>
    <dbReference type="NCBI Taxonomy" id="31033"/>
    <lineage>
        <taxon>Eukaryota</taxon>
        <taxon>Metazoa</taxon>
        <taxon>Chordata</taxon>
        <taxon>Craniata</taxon>
        <taxon>Vertebrata</taxon>
        <taxon>Euteleostomi</taxon>
        <taxon>Actinopterygii</taxon>
        <taxon>Neopterygii</taxon>
        <taxon>Teleostei</taxon>
        <taxon>Neoteleostei</taxon>
        <taxon>Acanthomorphata</taxon>
        <taxon>Eupercaria</taxon>
        <taxon>Tetraodontiformes</taxon>
        <taxon>Tetradontoidea</taxon>
        <taxon>Tetraodontidae</taxon>
        <taxon>Takifugu</taxon>
    </lineage>
</organism>
<dbReference type="Ensembl" id="ENSTRUT00000062174.1">
    <property type="protein sequence ID" value="ENSTRUP00000083628.1"/>
    <property type="gene ID" value="ENSTRUG00000031593.1"/>
</dbReference>
<dbReference type="Pfam" id="PF17797">
    <property type="entry name" value="RL"/>
    <property type="match status" value="1"/>
</dbReference>
<dbReference type="InParanoid" id="A0A674PD98"/>
<proteinExistence type="predicted"/>
<feature type="domain" description="RL" evidence="1">
    <location>
        <begin position="17"/>
        <end position="63"/>
    </location>
</feature>
<sequence>CLVFSALDWGISMINQSALQEERFQQAERSVLIGYHSRINEQTFLKNLSRHGDIKKYFFYESYVCNPQNISDRGICHIGSSKLMVWVCLCHAGSICFGGIH</sequence>
<reference evidence="2" key="1">
    <citation type="journal article" date="2011" name="Genome Biol. Evol.">
        <title>Integration of the genetic map and genome assembly of fugu facilitates insights into distinct features of genome evolution in teleosts and mammals.</title>
        <authorList>
            <person name="Kai W."/>
            <person name="Kikuchi K."/>
            <person name="Tohari S."/>
            <person name="Chew A.K."/>
            <person name="Tay A."/>
            <person name="Fujiwara A."/>
            <person name="Hosoya S."/>
            <person name="Suetake H."/>
            <person name="Naruse K."/>
            <person name="Brenner S."/>
            <person name="Suzuki Y."/>
            <person name="Venkatesh B."/>
        </authorList>
    </citation>
    <scope>NUCLEOTIDE SEQUENCE [LARGE SCALE GENOMIC DNA]</scope>
</reference>
<accession>A0A674PD98</accession>
<name>A0A674PD98_TAKRU</name>
<dbReference type="Proteomes" id="UP000005226">
    <property type="component" value="Unplaced"/>
</dbReference>
<keyword evidence="3" id="KW-1185">Reference proteome</keyword>
<evidence type="ECO:0000313" key="3">
    <source>
        <dbReference type="Proteomes" id="UP000005226"/>
    </source>
</evidence>
<evidence type="ECO:0000313" key="2">
    <source>
        <dbReference type="Ensembl" id="ENSTRUP00000083628.1"/>
    </source>
</evidence>
<evidence type="ECO:0000259" key="1">
    <source>
        <dbReference type="Pfam" id="PF17797"/>
    </source>
</evidence>